<dbReference type="EC" id="2.7.13.3" evidence="2"/>
<dbReference type="PRINTS" id="PR00344">
    <property type="entry name" value="BCTRLSENSOR"/>
</dbReference>
<dbReference type="Gene3D" id="3.30.565.10">
    <property type="entry name" value="Histidine kinase-like ATPase, C-terminal domain"/>
    <property type="match status" value="1"/>
</dbReference>
<evidence type="ECO:0000256" key="6">
    <source>
        <dbReference type="ARBA" id="ARBA00023012"/>
    </source>
</evidence>
<dbReference type="Gene3D" id="3.30.450.20">
    <property type="entry name" value="PAS domain"/>
    <property type="match status" value="1"/>
</dbReference>
<evidence type="ECO:0000256" key="1">
    <source>
        <dbReference type="ARBA" id="ARBA00000085"/>
    </source>
</evidence>
<dbReference type="SMART" id="SM00388">
    <property type="entry name" value="HisKA"/>
    <property type="match status" value="1"/>
</dbReference>
<dbReference type="GO" id="GO:0005524">
    <property type="term" value="F:ATP binding"/>
    <property type="evidence" value="ECO:0007669"/>
    <property type="project" value="UniProtKB-KW"/>
</dbReference>
<keyword evidence="4" id="KW-0808">Transferase</keyword>
<feature type="domain" description="Histidine kinase" evidence="7">
    <location>
        <begin position="150"/>
        <end position="365"/>
    </location>
</feature>
<dbReference type="EMBL" id="JACWMY010000001">
    <property type="protein sequence ID" value="MBD1362623.1"/>
    <property type="molecule type" value="Genomic_DNA"/>
</dbReference>
<evidence type="ECO:0000256" key="5">
    <source>
        <dbReference type="ARBA" id="ARBA00022777"/>
    </source>
</evidence>
<protein>
    <recommendedName>
        <fullName evidence="2">histidine kinase</fullName>
        <ecNumber evidence="2">2.7.13.3</ecNumber>
    </recommendedName>
</protein>
<dbReference type="RefSeq" id="WP_191187295.1">
    <property type="nucleotide sequence ID" value="NZ_JACWMY010000001.1"/>
</dbReference>
<keyword evidence="5" id="KW-0418">Kinase</keyword>
<organism evidence="8 9">
    <name type="scientific">Mucilaginibacter pankratovii</name>
    <dbReference type="NCBI Taxonomy" id="2772110"/>
    <lineage>
        <taxon>Bacteria</taxon>
        <taxon>Pseudomonadati</taxon>
        <taxon>Bacteroidota</taxon>
        <taxon>Sphingobacteriia</taxon>
        <taxon>Sphingobacteriales</taxon>
        <taxon>Sphingobacteriaceae</taxon>
        <taxon>Mucilaginibacter</taxon>
    </lineage>
</organism>
<dbReference type="InterPro" id="IPR003594">
    <property type="entry name" value="HATPase_dom"/>
</dbReference>
<dbReference type="Proteomes" id="UP000606600">
    <property type="component" value="Unassembled WGS sequence"/>
</dbReference>
<dbReference type="Gene3D" id="1.10.287.130">
    <property type="match status" value="1"/>
</dbReference>
<keyword evidence="6" id="KW-0902">Two-component regulatory system</keyword>
<dbReference type="SUPFAM" id="SSF55785">
    <property type="entry name" value="PYP-like sensor domain (PAS domain)"/>
    <property type="match status" value="1"/>
</dbReference>
<proteinExistence type="predicted"/>
<dbReference type="SUPFAM" id="SSF47384">
    <property type="entry name" value="Homodimeric domain of signal transducing histidine kinase"/>
    <property type="match status" value="1"/>
</dbReference>
<dbReference type="InterPro" id="IPR005467">
    <property type="entry name" value="His_kinase_dom"/>
</dbReference>
<comment type="caution">
    <text evidence="8">The sequence shown here is derived from an EMBL/GenBank/DDBJ whole genome shotgun (WGS) entry which is preliminary data.</text>
</comment>
<dbReference type="Pfam" id="PF02518">
    <property type="entry name" value="HATPase_c"/>
    <property type="match status" value="1"/>
</dbReference>
<comment type="catalytic activity">
    <reaction evidence="1">
        <text>ATP + protein L-histidine = ADP + protein N-phospho-L-histidine.</text>
        <dbReference type="EC" id="2.7.13.3"/>
    </reaction>
</comment>
<keyword evidence="8" id="KW-0547">Nucleotide-binding</keyword>
<keyword evidence="8" id="KW-0067">ATP-binding</keyword>
<dbReference type="SUPFAM" id="SSF55874">
    <property type="entry name" value="ATPase domain of HSP90 chaperone/DNA topoisomerase II/histidine kinase"/>
    <property type="match status" value="1"/>
</dbReference>
<dbReference type="InterPro" id="IPR035965">
    <property type="entry name" value="PAS-like_dom_sf"/>
</dbReference>
<evidence type="ECO:0000259" key="7">
    <source>
        <dbReference type="PROSITE" id="PS50109"/>
    </source>
</evidence>
<keyword evidence="9" id="KW-1185">Reference proteome</keyword>
<evidence type="ECO:0000256" key="4">
    <source>
        <dbReference type="ARBA" id="ARBA00022679"/>
    </source>
</evidence>
<dbReference type="PANTHER" id="PTHR45453">
    <property type="entry name" value="PHOSPHATE REGULON SENSOR PROTEIN PHOR"/>
    <property type="match status" value="1"/>
</dbReference>
<dbReference type="InterPro" id="IPR036890">
    <property type="entry name" value="HATPase_C_sf"/>
</dbReference>
<keyword evidence="3" id="KW-0597">Phosphoprotein</keyword>
<dbReference type="InterPro" id="IPR036097">
    <property type="entry name" value="HisK_dim/P_sf"/>
</dbReference>
<evidence type="ECO:0000256" key="2">
    <source>
        <dbReference type="ARBA" id="ARBA00012438"/>
    </source>
</evidence>
<accession>A0ABR7WJX4</accession>
<sequence length="365" mass="41093">MTDKATINQHDFDTNEKFPELEIAKMALDSANVGIWVMDAATRKFLPSSRTKILFGFLPEEEMSFEDALSKVADKDSGLFLITVENAIKDRSNLYVECPVRIPGEKKHRWLSITGGFSTTDEKNSYISGIVVDITEKKQNDLRRSKFIGMVSHELKTPLTALKAYIQMLNNWAKKQKDSFTMGALSKAEKQVKKMLNMINSLLNLSGAEAGKIHLNKQEFAMDELIREVIEETMFITSSHNITVAHCDRVIANADRDKIEQVLVNLLSNAAKYSSKDKTIEVTCTKEENILTVSILDQGMGISKKDMDKLFTPHYRAETKETEKIAGFGIGLYLCSEIINRHQGKIWVESVPGQGSIFKFTLPVN</sequence>
<dbReference type="Pfam" id="PF00512">
    <property type="entry name" value="HisKA"/>
    <property type="match status" value="1"/>
</dbReference>
<dbReference type="CDD" id="cd00082">
    <property type="entry name" value="HisKA"/>
    <property type="match status" value="1"/>
</dbReference>
<evidence type="ECO:0000313" key="9">
    <source>
        <dbReference type="Proteomes" id="UP000606600"/>
    </source>
</evidence>
<reference evidence="8 9" key="1">
    <citation type="submission" date="2020-09" db="EMBL/GenBank/DDBJ databases">
        <title>Novel species of Mucilaginibacter isolated from a glacier on the Tibetan Plateau.</title>
        <authorList>
            <person name="Liu Q."/>
            <person name="Xin Y.-H."/>
        </authorList>
    </citation>
    <scope>NUCLEOTIDE SEQUENCE [LARGE SCALE GENOMIC DNA]</scope>
    <source>
        <strain evidence="8 9">ZT4R22</strain>
    </source>
</reference>
<evidence type="ECO:0000256" key="3">
    <source>
        <dbReference type="ARBA" id="ARBA00022553"/>
    </source>
</evidence>
<gene>
    <name evidence="8" type="ORF">IDJ77_02270</name>
</gene>
<dbReference type="SMART" id="SM00387">
    <property type="entry name" value="HATPase_c"/>
    <property type="match status" value="1"/>
</dbReference>
<dbReference type="InterPro" id="IPR003661">
    <property type="entry name" value="HisK_dim/P_dom"/>
</dbReference>
<name>A0ABR7WJX4_9SPHI</name>
<dbReference type="PANTHER" id="PTHR45453:SF1">
    <property type="entry name" value="PHOSPHATE REGULON SENSOR PROTEIN PHOR"/>
    <property type="match status" value="1"/>
</dbReference>
<dbReference type="InterPro" id="IPR004358">
    <property type="entry name" value="Sig_transdc_His_kin-like_C"/>
</dbReference>
<evidence type="ECO:0000313" key="8">
    <source>
        <dbReference type="EMBL" id="MBD1362623.1"/>
    </source>
</evidence>
<dbReference type="InterPro" id="IPR050351">
    <property type="entry name" value="BphY/WalK/GraS-like"/>
</dbReference>
<dbReference type="PROSITE" id="PS50109">
    <property type="entry name" value="HIS_KIN"/>
    <property type="match status" value="1"/>
</dbReference>